<evidence type="ECO:0000313" key="5">
    <source>
        <dbReference type="EMBL" id="RUS25221.1"/>
    </source>
</evidence>
<gene>
    <name evidence="5" type="ORF">BC938DRAFT_472460</name>
</gene>
<feature type="compositionally biased region" description="Gly residues" evidence="4">
    <location>
        <begin position="352"/>
        <end position="362"/>
    </location>
</feature>
<keyword evidence="6" id="KW-1185">Reference proteome</keyword>
<feature type="repeat" description="WD" evidence="3">
    <location>
        <begin position="557"/>
        <end position="586"/>
    </location>
</feature>
<feature type="compositionally biased region" description="Polar residues" evidence="4">
    <location>
        <begin position="400"/>
        <end position="413"/>
    </location>
</feature>
<feature type="region of interest" description="Disordered" evidence="4">
    <location>
        <begin position="296"/>
        <end position="319"/>
    </location>
</feature>
<proteinExistence type="predicted"/>
<keyword evidence="2" id="KW-0677">Repeat</keyword>
<dbReference type="Proteomes" id="UP000274822">
    <property type="component" value="Unassembled WGS sequence"/>
</dbReference>
<dbReference type="PANTHER" id="PTHR15574">
    <property type="entry name" value="WD REPEAT DOMAIN-CONTAINING FAMILY"/>
    <property type="match status" value="1"/>
</dbReference>
<dbReference type="GO" id="GO:0005737">
    <property type="term" value="C:cytoplasm"/>
    <property type="evidence" value="ECO:0007669"/>
    <property type="project" value="TreeGrafter"/>
</dbReference>
<dbReference type="PROSITE" id="PS50082">
    <property type="entry name" value="WD_REPEATS_2"/>
    <property type="match status" value="3"/>
</dbReference>
<dbReference type="InterPro" id="IPR015943">
    <property type="entry name" value="WD40/YVTN_repeat-like_dom_sf"/>
</dbReference>
<organism evidence="5 6">
    <name type="scientific">Jimgerdemannia flammicorona</name>
    <dbReference type="NCBI Taxonomy" id="994334"/>
    <lineage>
        <taxon>Eukaryota</taxon>
        <taxon>Fungi</taxon>
        <taxon>Fungi incertae sedis</taxon>
        <taxon>Mucoromycota</taxon>
        <taxon>Mucoromycotina</taxon>
        <taxon>Endogonomycetes</taxon>
        <taxon>Endogonales</taxon>
        <taxon>Endogonaceae</taxon>
        <taxon>Jimgerdemannia</taxon>
    </lineage>
</organism>
<evidence type="ECO:0000313" key="6">
    <source>
        <dbReference type="Proteomes" id="UP000274822"/>
    </source>
</evidence>
<feature type="region of interest" description="Disordered" evidence="4">
    <location>
        <begin position="203"/>
        <end position="244"/>
    </location>
</feature>
<feature type="repeat" description="WD" evidence="3">
    <location>
        <begin position="48"/>
        <end position="80"/>
    </location>
</feature>
<protein>
    <submittedName>
        <fullName evidence="5">WD40-repeat-containing domain protein</fullName>
    </submittedName>
</protein>
<dbReference type="InterPro" id="IPR045151">
    <property type="entry name" value="DCAF8"/>
</dbReference>
<dbReference type="Gene3D" id="2.130.10.10">
    <property type="entry name" value="YVTN repeat-like/Quinoprotein amine dehydrogenase"/>
    <property type="match status" value="3"/>
</dbReference>
<feature type="compositionally biased region" description="Gly residues" evidence="4">
    <location>
        <begin position="304"/>
        <end position="319"/>
    </location>
</feature>
<dbReference type="PANTHER" id="PTHR15574:SF39">
    <property type="entry name" value="DDB1- AND CUL4-ASSOCIATED FACTOR 6"/>
    <property type="match status" value="1"/>
</dbReference>
<evidence type="ECO:0000256" key="3">
    <source>
        <dbReference type="PROSITE-ProRule" id="PRU00221"/>
    </source>
</evidence>
<accession>A0A433Q613</accession>
<feature type="repeat" description="WD" evidence="3">
    <location>
        <begin position="587"/>
        <end position="619"/>
    </location>
</feature>
<dbReference type="GO" id="GO:0080008">
    <property type="term" value="C:Cul4-RING E3 ubiquitin ligase complex"/>
    <property type="evidence" value="ECO:0007669"/>
    <property type="project" value="TreeGrafter"/>
</dbReference>
<dbReference type="InterPro" id="IPR001680">
    <property type="entry name" value="WD40_rpt"/>
</dbReference>
<dbReference type="InterPro" id="IPR036322">
    <property type="entry name" value="WD40_repeat_dom_sf"/>
</dbReference>
<feature type="compositionally biased region" description="Low complexity" evidence="4">
    <location>
        <begin position="218"/>
        <end position="227"/>
    </location>
</feature>
<sequence length="682" mass="74586">MLSPPPLNSSIFFTINNRNLTPLQPHRQKALLAGNTFFPTRWELQQSLKAHDGCVNSVVWNDTGELLLSGSDDCKLNIWSPFAHPNRPLLHSIPSGHMTNIFSARFLSHTASTQIASCSADGIVRHTDLTRYVQAGADFSPTRPFNCHSSVTYEVVPEPDNSHVFYDCSDDGIVNRYDLRVRSYCGCQNVCRRHVLLDMNEYATGASNDRPPKHRTGPSSTPASDAPPTTPEDSNNPNPQPPRRRRRLFRHESHSANQAVTALSLHPLNPVYMATGCADEAVRVWDQRWTRAPTYTFTPRGGRESPGGETGQRSRWGGGGDRITCVKYDPLGTGEFIVSYSRGEVCLVRPGMEGGGGTGKSGSKGRRVHGRDHGEEGKGNGSIGSSLSPPMEHATPPPKDSTTILTDSTTAFSQGLEDDGDDSTHLRAAESQKSRKDSGVGMSTERESAMSTHQHRHQQQLSAVSEEAGGDEAQTRDRRDEGVIDLVALVRDSVNEALGGQTVRMEEDKHEGFGEGEEDGEDDGDGYLGAKGGDEDVVMKYKGHRNEQTMIKEANFYGPRSEFILSGSDDRRVFVWDRKTAKIVCLLEGDSRVVNCVQPHPHHDPILATSGIDSDVKLWYPTRAEPCDLSGLDEVLRRNAEGATRGSGGFPGFLEGEDGERIMVVPTGMILRLLGGIAFDAE</sequence>
<dbReference type="Pfam" id="PF00400">
    <property type="entry name" value="WD40"/>
    <property type="match status" value="4"/>
</dbReference>
<reference evidence="5 6" key="1">
    <citation type="journal article" date="2018" name="New Phytol.">
        <title>Phylogenomics of Endogonaceae and evolution of mycorrhizas within Mucoromycota.</title>
        <authorList>
            <person name="Chang Y."/>
            <person name="Desiro A."/>
            <person name="Na H."/>
            <person name="Sandor L."/>
            <person name="Lipzen A."/>
            <person name="Clum A."/>
            <person name="Barry K."/>
            <person name="Grigoriev I.V."/>
            <person name="Martin F.M."/>
            <person name="Stajich J.E."/>
            <person name="Smith M.E."/>
            <person name="Bonito G."/>
            <person name="Spatafora J.W."/>
        </authorList>
    </citation>
    <scope>NUCLEOTIDE SEQUENCE [LARGE SCALE GENOMIC DNA]</scope>
    <source>
        <strain evidence="5 6">AD002</strain>
    </source>
</reference>
<feature type="region of interest" description="Disordered" evidence="4">
    <location>
        <begin position="350"/>
        <end position="480"/>
    </location>
</feature>
<comment type="caution">
    <text evidence="5">The sequence shown here is derived from an EMBL/GenBank/DDBJ whole genome shotgun (WGS) entry which is preliminary data.</text>
</comment>
<dbReference type="GO" id="GO:0045944">
    <property type="term" value="P:positive regulation of transcription by RNA polymerase II"/>
    <property type="evidence" value="ECO:0007669"/>
    <property type="project" value="TreeGrafter"/>
</dbReference>
<dbReference type="AlphaFoldDB" id="A0A433Q613"/>
<evidence type="ECO:0000256" key="1">
    <source>
        <dbReference type="ARBA" id="ARBA00022574"/>
    </source>
</evidence>
<dbReference type="PROSITE" id="PS50294">
    <property type="entry name" value="WD_REPEATS_REGION"/>
    <property type="match status" value="1"/>
</dbReference>
<dbReference type="SMART" id="SM00320">
    <property type="entry name" value="WD40"/>
    <property type="match status" value="7"/>
</dbReference>
<evidence type="ECO:0000256" key="4">
    <source>
        <dbReference type="SAM" id="MobiDB-lite"/>
    </source>
</evidence>
<feature type="compositionally biased region" description="Basic and acidic residues" evidence="4">
    <location>
        <begin position="422"/>
        <end position="448"/>
    </location>
</feature>
<keyword evidence="1 3" id="KW-0853">WD repeat</keyword>
<dbReference type="SUPFAM" id="SSF50978">
    <property type="entry name" value="WD40 repeat-like"/>
    <property type="match status" value="1"/>
</dbReference>
<name>A0A433Q613_9FUNG</name>
<dbReference type="EMBL" id="RBNJ01013588">
    <property type="protein sequence ID" value="RUS25221.1"/>
    <property type="molecule type" value="Genomic_DNA"/>
</dbReference>
<evidence type="ECO:0000256" key="2">
    <source>
        <dbReference type="ARBA" id="ARBA00022737"/>
    </source>
</evidence>